<dbReference type="HOGENOM" id="CLU_048234_0_0_10"/>
<proteinExistence type="predicted"/>
<reference evidence="3 4" key="1">
    <citation type="submission" date="2012-01" db="EMBL/GenBank/DDBJ databases">
        <title>The Genome Sequence of Odoribacter laneus YIT 12061.</title>
        <authorList>
            <consortium name="The Broad Institute Genome Sequencing Platform"/>
            <person name="Earl A."/>
            <person name="Ward D."/>
            <person name="Feldgarden M."/>
            <person name="Gevers D."/>
            <person name="Morotomi M."/>
            <person name="Young S.K."/>
            <person name="Zeng Q."/>
            <person name="Gargeya S."/>
            <person name="Fitzgerald M."/>
            <person name="Haas B."/>
            <person name="Abouelleil A."/>
            <person name="Alvarado L."/>
            <person name="Arachchi H.M."/>
            <person name="Berlin A."/>
            <person name="Chapman S.B."/>
            <person name="Gearin G."/>
            <person name="Goldberg J."/>
            <person name="Griggs A."/>
            <person name="Gujja S."/>
            <person name="Hansen M."/>
            <person name="Heiman D."/>
            <person name="Howarth C."/>
            <person name="Larimer J."/>
            <person name="Lui A."/>
            <person name="MacDonald P.J.P."/>
            <person name="McCowen C."/>
            <person name="Montmayeur A."/>
            <person name="Murphy C."/>
            <person name="Neiman D."/>
            <person name="Pearson M."/>
            <person name="Priest M."/>
            <person name="Roberts A."/>
            <person name="Saif S."/>
            <person name="Shea T."/>
            <person name="Sisk P."/>
            <person name="Stolte C."/>
            <person name="Sykes S."/>
            <person name="Wortman J."/>
            <person name="Nusbaum C."/>
            <person name="Birren B."/>
        </authorList>
    </citation>
    <scope>NUCLEOTIDE SEQUENCE [LARGE SCALE GENOMIC DNA]</scope>
    <source>
        <strain evidence="3 4">YIT 12061</strain>
    </source>
</reference>
<dbReference type="Pfam" id="PF11396">
    <property type="entry name" value="PepSY_like"/>
    <property type="match status" value="3"/>
</dbReference>
<dbReference type="PROSITE" id="PS51257">
    <property type="entry name" value="PROKAR_LIPOPROTEIN"/>
    <property type="match status" value="1"/>
</dbReference>
<dbReference type="eggNOG" id="ENOG502ZTA0">
    <property type="taxonomic scope" value="Bacteria"/>
</dbReference>
<evidence type="ECO:0000313" key="3">
    <source>
        <dbReference type="EMBL" id="EHP51160.1"/>
    </source>
</evidence>
<dbReference type="InterPro" id="IPR021533">
    <property type="entry name" value="PepSY-like"/>
</dbReference>
<dbReference type="PATRIC" id="fig|742817.3.peg.167"/>
<gene>
    <name evidence="3" type="ORF">HMPREF9449_00162</name>
</gene>
<keyword evidence="4" id="KW-1185">Reference proteome</keyword>
<keyword evidence="1" id="KW-0732">Signal</keyword>
<sequence>MKKNVYILGMLLVLLGMACKDDDDSTWTPAEPVVRTFNQMFPLAQRVEWKTVGNYIVADFYYEHQEKDAWFDKNGKWYMTETDIFFETLPEKIKTAFRNSEYSSWKVEDVDVLERIEMEKVYVMEVEQGDVEKDLYYVEDGTLVKVMEDRDGNEDHWPVESLPQKIKDYLNTHYAGAKIIEYERERNVTEVDIFHENRYKEVKFGQDDAWISTCWEVLEKDVPAAVMATIRSQYAGYKIDDIEYVERAAGVAVYLFELEKGEEDLYVMVDASGNIVQN</sequence>
<feature type="signal peptide" evidence="1">
    <location>
        <begin position="1"/>
        <end position="20"/>
    </location>
</feature>
<name>H1DCV5_9BACT</name>
<feature type="domain" description="Putative beta-lactamase-inhibitor-like PepSY-like" evidence="2">
    <location>
        <begin position="158"/>
        <end position="193"/>
    </location>
</feature>
<feature type="domain" description="Putative beta-lactamase-inhibitor-like PepSY-like" evidence="2">
    <location>
        <begin position="194"/>
        <end position="275"/>
    </location>
</feature>
<accession>H1DCV5</accession>
<evidence type="ECO:0000256" key="1">
    <source>
        <dbReference type="SAM" id="SignalP"/>
    </source>
</evidence>
<dbReference type="SUPFAM" id="SSF160574">
    <property type="entry name" value="BT0923-like"/>
    <property type="match status" value="2"/>
</dbReference>
<comment type="caution">
    <text evidence="3">The sequence shown here is derived from an EMBL/GenBank/DDBJ whole genome shotgun (WGS) entry which is preliminary data.</text>
</comment>
<dbReference type="EMBL" id="ADMC01000001">
    <property type="protein sequence ID" value="EHP51160.1"/>
    <property type="molecule type" value="Genomic_DNA"/>
</dbReference>
<dbReference type="GeneID" id="98067830"/>
<dbReference type="AlphaFoldDB" id="H1DCV5"/>
<protein>
    <recommendedName>
        <fullName evidence="2">Putative beta-lactamase-inhibitor-like PepSY-like domain-containing protein</fullName>
    </recommendedName>
</protein>
<dbReference type="STRING" id="742817.HMPREF9449_00162"/>
<feature type="domain" description="Putative beta-lactamase-inhibitor-like PepSY-like" evidence="2">
    <location>
        <begin position="57"/>
        <end position="144"/>
    </location>
</feature>
<organism evidence="3 4">
    <name type="scientific">Odoribacter laneus YIT 12061</name>
    <dbReference type="NCBI Taxonomy" id="742817"/>
    <lineage>
        <taxon>Bacteria</taxon>
        <taxon>Pseudomonadati</taxon>
        <taxon>Bacteroidota</taxon>
        <taxon>Bacteroidia</taxon>
        <taxon>Bacteroidales</taxon>
        <taxon>Odoribacteraceae</taxon>
        <taxon>Odoribacter</taxon>
    </lineage>
</organism>
<evidence type="ECO:0000259" key="2">
    <source>
        <dbReference type="Pfam" id="PF11396"/>
    </source>
</evidence>
<dbReference type="Gene3D" id="3.10.450.360">
    <property type="match status" value="2"/>
</dbReference>
<feature type="chain" id="PRO_5003549109" description="Putative beta-lactamase-inhibitor-like PepSY-like domain-containing protein" evidence="1">
    <location>
        <begin position="21"/>
        <end position="278"/>
    </location>
</feature>
<dbReference type="Proteomes" id="UP000004892">
    <property type="component" value="Unassembled WGS sequence"/>
</dbReference>
<evidence type="ECO:0000313" key="4">
    <source>
        <dbReference type="Proteomes" id="UP000004892"/>
    </source>
</evidence>
<dbReference type="RefSeq" id="WP_009135316.1">
    <property type="nucleotide sequence ID" value="NZ_JH594596.1"/>
</dbReference>